<dbReference type="SUPFAM" id="SSF63737">
    <property type="entry name" value="Leukotriene A4 hydrolase N-terminal domain"/>
    <property type="match status" value="1"/>
</dbReference>
<dbReference type="InterPro" id="IPR050344">
    <property type="entry name" value="Peptidase_M1_aminopeptidases"/>
</dbReference>
<evidence type="ECO:0000313" key="15">
    <source>
        <dbReference type="Proteomes" id="UP000553459"/>
    </source>
</evidence>
<dbReference type="Proteomes" id="UP000553459">
    <property type="component" value="Unassembled WGS sequence"/>
</dbReference>
<evidence type="ECO:0000256" key="1">
    <source>
        <dbReference type="ARBA" id="ARBA00000098"/>
    </source>
</evidence>
<dbReference type="GO" id="GO:0016020">
    <property type="term" value="C:membrane"/>
    <property type="evidence" value="ECO:0007669"/>
    <property type="project" value="TreeGrafter"/>
</dbReference>
<evidence type="ECO:0000256" key="9">
    <source>
        <dbReference type="ARBA" id="ARBA00022801"/>
    </source>
</evidence>
<dbReference type="Pfam" id="PF01433">
    <property type="entry name" value="Peptidase_M1"/>
    <property type="match status" value="1"/>
</dbReference>
<evidence type="ECO:0000256" key="10">
    <source>
        <dbReference type="ARBA" id="ARBA00022833"/>
    </source>
</evidence>
<dbReference type="EMBL" id="JAAABJ010000509">
    <property type="protein sequence ID" value="NAW51191.1"/>
    <property type="molecule type" value="Genomic_DNA"/>
</dbReference>
<accession>A0A845PW44</accession>
<evidence type="ECO:0000256" key="4">
    <source>
        <dbReference type="ARBA" id="ARBA00012564"/>
    </source>
</evidence>
<dbReference type="InterPro" id="IPR001930">
    <property type="entry name" value="Peptidase_M1"/>
</dbReference>
<dbReference type="PRINTS" id="PR00756">
    <property type="entry name" value="ALADIPTASE"/>
</dbReference>
<dbReference type="GO" id="GO:0042277">
    <property type="term" value="F:peptide binding"/>
    <property type="evidence" value="ECO:0007669"/>
    <property type="project" value="TreeGrafter"/>
</dbReference>
<keyword evidence="11" id="KW-0482">Metalloprotease</keyword>
<organism evidence="14 15">
    <name type="scientific">Elizabethkingia argenteiflava</name>
    <dbReference type="NCBI Taxonomy" id="2681556"/>
    <lineage>
        <taxon>Bacteria</taxon>
        <taxon>Pseudomonadati</taxon>
        <taxon>Bacteroidota</taxon>
        <taxon>Flavobacteriia</taxon>
        <taxon>Flavobacteriales</taxon>
        <taxon>Weeksellaceae</taxon>
        <taxon>Elizabethkingia</taxon>
    </lineage>
</organism>
<reference evidence="14 15" key="1">
    <citation type="submission" date="2019-11" db="EMBL/GenBank/DDBJ databases">
        <title>Characterization of Elizabethkingia argenteiflava sp. nov., isolated from inner surface of Soybean Pods.</title>
        <authorList>
            <person name="Mo S."/>
        </authorList>
    </citation>
    <scope>NUCLEOTIDE SEQUENCE [LARGE SCALE GENOMIC DNA]</scope>
    <source>
        <strain evidence="14 15">YB22</strain>
    </source>
</reference>
<evidence type="ECO:0000313" key="14">
    <source>
        <dbReference type="EMBL" id="NAW51191.1"/>
    </source>
</evidence>
<dbReference type="InterPro" id="IPR014782">
    <property type="entry name" value="Peptidase_M1_dom"/>
</dbReference>
<dbReference type="PANTHER" id="PTHR11533">
    <property type="entry name" value="PROTEASE M1 ZINC METALLOPROTEASE"/>
    <property type="match status" value="1"/>
</dbReference>
<comment type="catalytic activity">
    <reaction evidence="1">
        <text>Release of an N-terminal amino acid, Xaa-|-Yaa- from a peptide, amide or arylamide. Xaa is preferably Ala, but may be most amino acids including Pro (slow action). When a terminal hydrophobic residue is followed by a prolyl residue, the two may be released as an intact Xaa-Pro dipeptide.</text>
        <dbReference type="EC" id="3.4.11.2"/>
    </reaction>
</comment>
<dbReference type="Gene3D" id="2.60.40.1730">
    <property type="entry name" value="tricorn interacting facor f3 domain"/>
    <property type="match status" value="1"/>
</dbReference>
<keyword evidence="10" id="KW-0862">Zinc</keyword>
<keyword evidence="9" id="KW-0378">Hydrolase</keyword>
<comment type="cofactor">
    <cofactor evidence="2">
        <name>Zn(2+)</name>
        <dbReference type="ChEBI" id="CHEBI:29105"/>
    </cofactor>
</comment>
<dbReference type="GO" id="GO:0005615">
    <property type="term" value="C:extracellular space"/>
    <property type="evidence" value="ECO:0007669"/>
    <property type="project" value="TreeGrafter"/>
</dbReference>
<dbReference type="EC" id="3.4.11.2" evidence="4"/>
<sequence>MKKIFVAALFLGTLLSPYKVWSQTENSGREGLYRATHTKTTELKHTKLKVNFDYQKEQMNGEAWITASPYFYPSDSLVLNAKAMLIHEVALDTGKAKTPLKFDYKNNILNIALNKEYERNQDYTVYIKYTARPNEVTQEGSAAINGAKGLYFINAQGKELDKPTQIWTQGETESSSVWFPTIDKSNQKMTQEIYMTVPDQYVTLSNGILKDSKKEGHAMRTDHWVMEKKHSPYLFFMGVGDYAIVRDKWRNIPVDYYIEKEYEPYAKQIYGHTPEMMEFYSKYLNYDYPWPKYAQMSARDYVSGAMENTTATLHGESVLQKPGQLADENIWESVIAHELFHHWFGDLVTAESWSNLTVNESFANYSEYLWFEHKYGKDMADYHLMKDRERYLYDPSDYDKDLVRFNYASREDVFDLVTYQKGAAILHMLRNYLGDAAFRAGLNVYLKENEYSTGEAHQIRLALEKVSGKDLNWFFNQWYFSNGHPKLSYTYNYEPVKKQVVLTIHQSQAPLFQFPLVVDVYQDGKPVRQKVWADAKTDNTFVFTSLKKKPELVNINADGVLLAEIKEDKTSDQYLLQYQNSKEFLSRYKAVEHAYRNVDKNEADLKTLLAGLKDPFFRIRMLALKGLDLSQPHQAKLALAQVLKLVTDEPKTLVRAEAIGALAKTKDKKYENLYEKGIKAVSNAVVGKSLGALMTIAPEKVISYMDQLNPDDVSADLESILAPLIVKNKILKLQSLTSNIAAFYPFINLQSPEEGKVAEEAYTWIMQTDSSAAVKRLIKILNQIKTDIGDNPRAKMLVLDMLKSGLNMKMKVLKSNPHKSNLHQQVEWINHTIDSYSK</sequence>
<evidence type="ECO:0000256" key="5">
    <source>
        <dbReference type="ARBA" id="ARBA00015611"/>
    </source>
</evidence>
<feature type="domain" description="Aminopeptidase N-like N-terminal" evidence="13">
    <location>
        <begin position="45"/>
        <end position="234"/>
    </location>
</feature>
<evidence type="ECO:0000256" key="3">
    <source>
        <dbReference type="ARBA" id="ARBA00010136"/>
    </source>
</evidence>
<evidence type="ECO:0000256" key="8">
    <source>
        <dbReference type="ARBA" id="ARBA00022723"/>
    </source>
</evidence>
<keyword evidence="7" id="KW-0645">Protease</keyword>
<dbReference type="SUPFAM" id="SSF55486">
    <property type="entry name" value="Metalloproteases ('zincins'), catalytic domain"/>
    <property type="match status" value="1"/>
</dbReference>
<proteinExistence type="inferred from homology"/>
<dbReference type="Pfam" id="PF17900">
    <property type="entry name" value="Peptidase_M1_N"/>
    <property type="match status" value="1"/>
</dbReference>
<evidence type="ECO:0000259" key="12">
    <source>
        <dbReference type="Pfam" id="PF01433"/>
    </source>
</evidence>
<comment type="similarity">
    <text evidence="3">Belongs to the peptidase M1 family.</text>
</comment>
<dbReference type="SUPFAM" id="SSF48371">
    <property type="entry name" value="ARM repeat"/>
    <property type="match status" value="1"/>
</dbReference>
<gene>
    <name evidence="14" type="ORF">GNY06_07310</name>
</gene>
<dbReference type="InterPro" id="IPR045357">
    <property type="entry name" value="Aminopeptidase_N-like_N"/>
</dbReference>
<dbReference type="InterPro" id="IPR016024">
    <property type="entry name" value="ARM-type_fold"/>
</dbReference>
<dbReference type="InterPro" id="IPR042097">
    <property type="entry name" value="Aminopeptidase_N-like_N_sf"/>
</dbReference>
<dbReference type="GO" id="GO:0016285">
    <property type="term" value="F:alanyl aminopeptidase activity"/>
    <property type="evidence" value="ECO:0007669"/>
    <property type="project" value="UniProtKB-EC"/>
</dbReference>
<evidence type="ECO:0000256" key="2">
    <source>
        <dbReference type="ARBA" id="ARBA00001947"/>
    </source>
</evidence>
<name>A0A845PW44_9FLAO</name>
<feature type="domain" description="Peptidase M1 membrane alanine aminopeptidase" evidence="12">
    <location>
        <begin position="272"/>
        <end position="478"/>
    </location>
</feature>
<dbReference type="InterPro" id="IPR027268">
    <property type="entry name" value="Peptidase_M4/M1_CTD_sf"/>
</dbReference>
<dbReference type="Gene3D" id="1.25.10.10">
    <property type="entry name" value="Leucine-rich Repeat Variant"/>
    <property type="match status" value="1"/>
</dbReference>
<dbReference type="GO" id="GO:0043171">
    <property type="term" value="P:peptide catabolic process"/>
    <property type="evidence" value="ECO:0007669"/>
    <property type="project" value="TreeGrafter"/>
</dbReference>
<dbReference type="GO" id="GO:0006508">
    <property type="term" value="P:proteolysis"/>
    <property type="evidence" value="ECO:0007669"/>
    <property type="project" value="UniProtKB-KW"/>
</dbReference>
<dbReference type="GO" id="GO:0070006">
    <property type="term" value="F:metalloaminopeptidase activity"/>
    <property type="evidence" value="ECO:0007669"/>
    <property type="project" value="TreeGrafter"/>
</dbReference>
<comment type="caution">
    <text evidence="14">The sequence shown here is derived from an EMBL/GenBank/DDBJ whole genome shotgun (WGS) entry which is preliminary data.</text>
</comment>
<evidence type="ECO:0000256" key="6">
    <source>
        <dbReference type="ARBA" id="ARBA00022438"/>
    </source>
</evidence>
<dbReference type="GO" id="GO:0008270">
    <property type="term" value="F:zinc ion binding"/>
    <property type="evidence" value="ECO:0007669"/>
    <property type="project" value="InterPro"/>
</dbReference>
<evidence type="ECO:0000256" key="7">
    <source>
        <dbReference type="ARBA" id="ARBA00022670"/>
    </source>
</evidence>
<dbReference type="CDD" id="cd09603">
    <property type="entry name" value="M1_APN_like"/>
    <property type="match status" value="1"/>
</dbReference>
<keyword evidence="15" id="KW-1185">Reference proteome</keyword>
<dbReference type="RefSeq" id="WP_166519476.1">
    <property type="nucleotide sequence ID" value="NZ_JAAABJ010000509.1"/>
</dbReference>
<evidence type="ECO:0000256" key="11">
    <source>
        <dbReference type="ARBA" id="ARBA00023049"/>
    </source>
</evidence>
<keyword evidence="8" id="KW-0479">Metal-binding</keyword>
<evidence type="ECO:0000259" key="13">
    <source>
        <dbReference type="Pfam" id="PF17900"/>
    </source>
</evidence>
<dbReference type="InterPro" id="IPR011989">
    <property type="entry name" value="ARM-like"/>
</dbReference>
<dbReference type="AlphaFoldDB" id="A0A845PW44"/>
<dbReference type="GO" id="GO:0005737">
    <property type="term" value="C:cytoplasm"/>
    <property type="evidence" value="ECO:0007669"/>
    <property type="project" value="TreeGrafter"/>
</dbReference>
<dbReference type="Gene3D" id="1.10.390.10">
    <property type="entry name" value="Neutral Protease Domain 2"/>
    <property type="match status" value="1"/>
</dbReference>
<keyword evidence="6" id="KW-0031">Aminopeptidase</keyword>
<protein>
    <recommendedName>
        <fullName evidence="5">Aminopeptidase N</fullName>
        <ecNumber evidence="4">3.4.11.2</ecNumber>
    </recommendedName>
</protein>
<dbReference type="PANTHER" id="PTHR11533:SF174">
    <property type="entry name" value="PUROMYCIN-SENSITIVE AMINOPEPTIDASE-RELATED"/>
    <property type="match status" value="1"/>
</dbReference>